<dbReference type="OrthoDB" id="3818356at2"/>
<proteinExistence type="predicted"/>
<dbReference type="RefSeq" id="WP_083362473.1">
    <property type="nucleotide sequence ID" value="NZ_LT629742.1"/>
</dbReference>
<dbReference type="Proteomes" id="UP000181956">
    <property type="component" value="Chromosome I"/>
</dbReference>
<dbReference type="EMBL" id="LT629742">
    <property type="protein sequence ID" value="SDR81868.1"/>
    <property type="molecule type" value="Genomic_DNA"/>
</dbReference>
<feature type="transmembrane region" description="Helical" evidence="2">
    <location>
        <begin position="84"/>
        <end position="109"/>
    </location>
</feature>
<evidence type="ECO:0000313" key="4">
    <source>
        <dbReference type="Proteomes" id="UP000181956"/>
    </source>
</evidence>
<feature type="region of interest" description="Disordered" evidence="1">
    <location>
        <begin position="1"/>
        <end position="24"/>
    </location>
</feature>
<keyword evidence="2" id="KW-1133">Transmembrane helix</keyword>
<protein>
    <submittedName>
        <fullName evidence="3">Uncharacterized protein</fullName>
    </submittedName>
</protein>
<sequence>MSTGQGDESGREPSAAPTSLPATSPFGITVPVQVIPDRDLGIGRPGAHAAGAPLTHGVTIDTDTGATVMWAPPPQRKPATPGTLLRIGALWAGLLGLLLLAATAGVGALNQQLYSPSGFVQQYLGALAAGDAEAALSFPGVEPQATELAAAGLPTTLPRTLLRDTVLRAPQDVRVIGDERGKNGVHRVSVEYTLAGQKAQSVFEVERTGTNFGVFNDWRFASSPLAVLTVTVLHDAEFSINGLTLDTRAHHDADAEPTFSNSASYLAFSPSTYELGKDSRLLAAAPITLPVTTSDVTEATVDVQPTADFVNDVQEELNKWLDESCATQTVLQPTGCPFGVNIDDRVISGPTWSIIEYPAVTLTPGESAFEMPQTPAVAHVQVEVQSLFDGDVEMLDQDEPFSMALSVTITPSGSLDIKLH</sequence>
<organism evidence="3 4">
    <name type="scientific">Microterricola viridarii</name>
    <dbReference type="NCBI Taxonomy" id="412690"/>
    <lineage>
        <taxon>Bacteria</taxon>
        <taxon>Bacillati</taxon>
        <taxon>Actinomycetota</taxon>
        <taxon>Actinomycetes</taxon>
        <taxon>Micrococcales</taxon>
        <taxon>Microbacteriaceae</taxon>
        <taxon>Microterricola</taxon>
    </lineage>
</organism>
<reference evidence="4" key="1">
    <citation type="submission" date="2016-10" db="EMBL/GenBank/DDBJ databases">
        <authorList>
            <person name="Varghese N."/>
            <person name="Submissions S."/>
        </authorList>
    </citation>
    <scope>NUCLEOTIDE SEQUENCE [LARGE SCALE GENOMIC DNA]</scope>
    <source>
        <strain evidence="4">DSM 21772</strain>
    </source>
</reference>
<accession>A0A1H1M508</accession>
<evidence type="ECO:0000256" key="1">
    <source>
        <dbReference type="SAM" id="MobiDB-lite"/>
    </source>
</evidence>
<keyword evidence="2" id="KW-0812">Transmembrane</keyword>
<gene>
    <name evidence="3" type="ORF">SAMN04489834_0313</name>
</gene>
<evidence type="ECO:0000313" key="3">
    <source>
        <dbReference type="EMBL" id="SDR81868.1"/>
    </source>
</evidence>
<keyword evidence="4" id="KW-1185">Reference proteome</keyword>
<name>A0A1H1M508_9MICO</name>
<dbReference type="STRING" id="412690.SAMN04489834_0313"/>
<evidence type="ECO:0000256" key="2">
    <source>
        <dbReference type="SAM" id="Phobius"/>
    </source>
</evidence>
<dbReference type="AlphaFoldDB" id="A0A1H1M508"/>
<keyword evidence="2" id="KW-0472">Membrane</keyword>